<dbReference type="GO" id="GO:0003855">
    <property type="term" value="F:3-dehydroquinate dehydratase activity"/>
    <property type="evidence" value="ECO:0007669"/>
    <property type="project" value="InterPro"/>
</dbReference>
<protein>
    <recommendedName>
        <fullName evidence="5">Shikimate dehydrogenase</fullName>
    </recommendedName>
</protein>
<dbReference type="GO" id="GO:0009423">
    <property type="term" value="P:chorismate biosynthetic process"/>
    <property type="evidence" value="ECO:0007669"/>
    <property type="project" value="UniProtKB-UniPathway"/>
</dbReference>
<reference evidence="3" key="1">
    <citation type="submission" date="2017-07" db="EMBL/GenBank/DDBJ databases">
        <title>Taro Niue Genome Assembly and Annotation.</title>
        <authorList>
            <person name="Atibalentja N."/>
            <person name="Keating K."/>
            <person name="Fields C.J."/>
        </authorList>
    </citation>
    <scope>NUCLEOTIDE SEQUENCE</scope>
    <source>
        <strain evidence="3">Niue_2</strain>
        <tissue evidence="3">Leaf</tissue>
    </source>
</reference>
<feature type="domain" description="Quinate/shikimate 5-dehydrogenase/glutamyl-tRNA reductase" evidence="1">
    <location>
        <begin position="220"/>
        <end position="290"/>
    </location>
</feature>
<dbReference type="InterPro" id="IPR013785">
    <property type="entry name" value="Aldolase_TIM"/>
</dbReference>
<evidence type="ECO:0000259" key="2">
    <source>
        <dbReference type="Pfam" id="PF08501"/>
    </source>
</evidence>
<dbReference type="Pfam" id="PF01487">
    <property type="entry name" value="DHquinase_I"/>
    <property type="match status" value="1"/>
</dbReference>
<dbReference type="Gene3D" id="3.40.50.10860">
    <property type="entry name" value="Leucine Dehydrogenase, chain A, domain 1"/>
    <property type="match status" value="1"/>
</dbReference>
<dbReference type="Pfam" id="PF08501">
    <property type="entry name" value="Shikimate_dh_N"/>
    <property type="match status" value="1"/>
</dbReference>
<dbReference type="Proteomes" id="UP000652761">
    <property type="component" value="Unassembled WGS sequence"/>
</dbReference>
<dbReference type="GO" id="GO:0019632">
    <property type="term" value="P:shikimate metabolic process"/>
    <property type="evidence" value="ECO:0007669"/>
    <property type="project" value="TreeGrafter"/>
</dbReference>
<dbReference type="AlphaFoldDB" id="A0A843UPV8"/>
<dbReference type="Gene3D" id="3.40.50.720">
    <property type="entry name" value="NAD(P)-binding Rossmann-like Domain"/>
    <property type="match status" value="1"/>
</dbReference>
<dbReference type="InterPro" id="IPR013708">
    <property type="entry name" value="Shikimate_DH-bd_N"/>
</dbReference>
<accession>A0A843UPV8</accession>
<organism evidence="3 4">
    <name type="scientific">Colocasia esculenta</name>
    <name type="common">Wild taro</name>
    <name type="synonym">Arum esculentum</name>
    <dbReference type="NCBI Taxonomy" id="4460"/>
    <lineage>
        <taxon>Eukaryota</taxon>
        <taxon>Viridiplantae</taxon>
        <taxon>Streptophyta</taxon>
        <taxon>Embryophyta</taxon>
        <taxon>Tracheophyta</taxon>
        <taxon>Spermatophyta</taxon>
        <taxon>Magnoliopsida</taxon>
        <taxon>Liliopsida</taxon>
        <taxon>Araceae</taxon>
        <taxon>Aroideae</taxon>
        <taxon>Colocasieae</taxon>
        <taxon>Colocasia</taxon>
    </lineage>
</organism>
<dbReference type="GO" id="GO:0004764">
    <property type="term" value="F:shikimate 3-dehydrogenase (NADP+) activity"/>
    <property type="evidence" value="ECO:0007669"/>
    <property type="project" value="InterPro"/>
</dbReference>
<evidence type="ECO:0008006" key="5">
    <source>
        <dbReference type="Google" id="ProtNLM"/>
    </source>
</evidence>
<evidence type="ECO:0000313" key="4">
    <source>
        <dbReference type="Proteomes" id="UP000652761"/>
    </source>
</evidence>
<dbReference type="SUPFAM" id="SSF51569">
    <property type="entry name" value="Aldolase"/>
    <property type="match status" value="1"/>
</dbReference>
<proteinExistence type="predicted"/>
<dbReference type="EMBL" id="NMUH01000755">
    <property type="protein sequence ID" value="MQL84346.1"/>
    <property type="molecule type" value="Genomic_DNA"/>
</dbReference>
<gene>
    <name evidence="3" type="ORF">Taro_016850</name>
</gene>
<dbReference type="Gene3D" id="3.20.20.70">
    <property type="entry name" value="Aldolase class I"/>
    <property type="match status" value="1"/>
</dbReference>
<keyword evidence="4" id="KW-1185">Reference proteome</keyword>
<dbReference type="InterPro" id="IPR022893">
    <property type="entry name" value="Shikimate_DH_fam"/>
</dbReference>
<dbReference type="InterPro" id="IPR036291">
    <property type="entry name" value="NAD(P)-bd_dom_sf"/>
</dbReference>
<dbReference type="UniPathway" id="UPA00053">
    <property type="reaction ID" value="UER00087"/>
</dbReference>
<dbReference type="SUPFAM" id="SSF53223">
    <property type="entry name" value="Aminoacid dehydrogenase-like, N-terminal domain"/>
    <property type="match status" value="1"/>
</dbReference>
<dbReference type="InterPro" id="IPR046346">
    <property type="entry name" value="Aminoacid_DH-like_N_sf"/>
</dbReference>
<evidence type="ECO:0000313" key="3">
    <source>
        <dbReference type="EMBL" id="MQL84346.1"/>
    </source>
</evidence>
<dbReference type="OrthoDB" id="204377at2759"/>
<dbReference type="Pfam" id="PF01488">
    <property type="entry name" value="Shikimate_DH"/>
    <property type="match status" value="1"/>
</dbReference>
<dbReference type="InterPro" id="IPR006151">
    <property type="entry name" value="Shikm_DH/Glu-tRNA_Rdtase"/>
</dbReference>
<sequence>MFLPFIYSLYTYSLFGDFLLPICLELLFCGLKKLKHQIPMIGLVMRERGLISRILCPKFGGYLTFAVLEGGKESASGQPTTSDLLNVYKIRRIGTDTRIYGLIGKPVGYSKSPFLLTEAFSSTGVNAVYVPYLVDDVADFLSVYSSPDFAGFSCTIPHKEAIVKCCSEVDPIAKSIGAVNTIVRRPDGNLVGYNTDYTGAISAIEDAMRGSHANDSSASPLSGRLFVIIGAGGAGKALAYGAKEKGAKVIIANRTFDRARDLAMSVGGDALSLAELESFHPEGGMILANTTSIGMQPNIDGTPLPKGTGLAGVALT</sequence>
<dbReference type="PANTHER" id="PTHR21089:SF1">
    <property type="entry name" value="BIFUNCTIONAL 3-DEHYDROQUINATE DEHYDRATASE_SHIKIMATE DEHYDROGENASE, CHLOROPLASTIC"/>
    <property type="match status" value="1"/>
</dbReference>
<dbReference type="InterPro" id="IPR001381">
    <property type="entry name" value="DHquinase_I"/>
</dbReference>
<dbReference type="SUPFAM" id="SSF51735">
    <property type="entry name" value="NAD(P)-binding Rossmann-fold domains"/>
    <property type="match status" value="1"/>
</dbReference>
<name>A0A843UPV8_COLES</name>
<comment type="caution">
    <text evidence="3">The sequence shown here is derived from an EMBL/GenBank/DDBJ whole genome shotgun (WGS) entry which is preliminary data.</text>
</comment>
<evidence type="ECO:0000259" key="1">
    <source>
        <dbReference type="Pfam" id="PF01488"/>
    </source>
</evidence>
<dbReference type="PANTHER" id="PTHR21089">
    <property type="entry name" value="SHIKIMATE DEHYDROGENASE"/>
    <property type="match status" value="1"/>
</dbReference>
<feature type="domain" description="Shikimate dehydrogenase substrate binding N-terminal" evidence="2">
    <location>
        <begin position="102"/>
        <end position="182"/>
    </location>
</feature>